<gene>
    <name evidence="8" type="ORF">GSTENG00005240001</name>
</gene>
<comment type="caution">
    <text evidence="8">The sequence shown here is derived from an EMBL/GenBank/DDBJ whole genome shotgun (WGS) entry which is preliminary data.</text>
</comment>
<dbReference type="GO" id="GO:0022857">
    <property type="term" value="F:transmembrane transporter activity"/>
    <property type="evidence" value="ECO:0007669"/>
    <property type="project" value="InterPro"/>
</dbReference>
<evidence type="ECO:0000256" key="6">
    <source>
        <dbReference type="SAM" id="MobiDB-lite"/>
    </source>
</evidence>
<dbReference type="SUPFAM" id="SSF103473">
    <property type="entry name" value="MFS general substrate transporter"/>
    <property type="match status" value="2"/>
</dbReference>
<evidence type="ECO:0000256" key="7">
    <source>
        <dbReference type="SAM" id="Phobius"/>
    </source>
</evidence>
<feature type="compositionally biased region" description="Low complexity" evidence="6">
    <location>
        <begin position="278"/>
        <end position="304"/>
    </location>
</feature>
<keyword evidence="4 7" id="KW-1133">Transmembrane helix</keyword>
<dbReference type="Gene3D" id="1.20.1250.20">
    <property type="entry name" value="MFS general substrate transporter like domains"/>
    <property type="match status" value="2"/>
</dbReference>
<feature type="transmembrane region" description="Helical" evidence="7">
    <location>
        <begin position="695"/>
        <end position="717"/>
    </location>
</feature>
<evidence type="ECO:0000256" key="2">
    <source>
        <dbReference type="ARBA" id="ARBA00022448"/>
    </source>
</evidence>
<feature type="transmembrane region" description="Helical" evidence="7">
    <location>
        <begin position="584"/>
        <end position="609"/>
    </location>
</feature>
<dbReference type="Pfam" id="PF07690">
    <property type="entry name" value="MFS_1"/>
    <property type="match status" value="1"/>
</dbReference>
<evidence type="ECO:0000256" key="3">
    <source>
        <dbReference type="ARBA" id="ARBA00022692"/>
    </source>
</evidence>
<reference evidence="8" key="1">
    <citation type="journal article" date="2004" name="Nature">
        <title>Genome duplication in the teleost fish Tetraodon nigroviridis reveals the early vertebrate proto-karyotype.</title>
        <authorList>
            <person name="Jaillon O."/>
            <person name="Aury J.-M."/>
            <person name="Brunet F."/>
            <person name="Petit J.-L."/>
            <person name="Stange-Thomann N."/>
            <person name="Mauceli E."/>
            <person name="Bouneau L."/>
            <person name="Fischer C."/>
            <person name="Ozouf-Costaz C."/>
            <person name="Bernot A."/>
            <person name="Nicaud S."/>
            <person name="Jaffe D."/>
            <person name="Fisher S."/>
            <person name="Lutfalla G."/>
            <person name="Dossat C."/>
            <person name="Segurens B."/>
            <person name="Dasilva C."/>
            <person name="Salanoubat M."/>
            <person name="Levy M."/>
            <person name="Boudet N."/>
            <person name="Castellano S."/>
            <person name="Anthouard V."/>
            <person name="Jubin C."/>
            <person name="Castelli V."/>
            <person name="Katinka M."/>
            <person name="Vacherie B."/>
            <person name="Biemont C."/>
            <person name="Skalli Z."/>
            <person name="Cattolico L."/>
            <person name="Poulain J."/>
            <person name="De Berardinis V."/>
            <person name="Cruaud C."/>
            <person name="Duprat S."/>
            <person name="Brottier P."/>
            <person name="Coutanceau J.-P."/>
            <person name="Gouzy J."/>
            <person name="Parra G."/>
            <person name="Lardier G."/>
            <person name="Chapple C."/>
            <person name="McKernan K.J."/>
            <person name="McEwan P."/>
            <person name="Bosak S."/>
            <person name="Kellis M."/>
            <person name="Volff J.-N."/>
            <person name="Guigo R."/>
            <person name="Zody M.C."/>
            <person name="Mesirov J."/>
            <person name="Lindblad-Toh K."/>
            <person name="Birren B."/>
            <person name="Nusbaum C."/>
            <person name="Kahn D."/>
            <person name="Robinson-Rechavi M."/>
            <person name="Laudet V."/>
            <person name="Schachter V."/>
            <person name="Quetier F."/>
            <person name="Saurin W."/>
            <person name="Scarpelli C."/>
            <person name="Wincker P."/>
            <person name="Lander E.S."/>
            <person name="Weissenbach J."/>
            <person name="Roest Crollius H."/>
        </authorList>
    </citation>
    <scope>NUCLEOTIDE SEQUENCE [LARGE SCALE GENOMIC DNA]</scope>
</reference>
<protein>
    <submittedName>
        <fullName evidence="8">(spotted green pufferfish) hypothetical protein</fullName>
    </submittedName>
</protein>
<feature type="transmembrane region" description="Helical" evidence="7">
    <location>
        <begin position="88"/>
        <end position="112"/>
    </location>
</feature>
<reference evidence="8" key="2">
    <citation type="submission" date="2004-02" db="EMBL/GenBank/DDBJ databases">
        <authorList>
            <consortium name="Genoscope"/>
            <consortium name="Whitehead Institute Centre for Genome Research"/>
        </authorList>
    </citation>
    <scope>NUCLEOTIDE SEQUENCE</scope>
</reference>
<dbReference type="InterPro" id="IPR036259">
    <property type="entry name" value="MFS_trans_sf"/>
</dbReference>
<organism evidence="8">
    <name type="scientific">Tetraodon nigroviridis</name>
    <name type="common">Spotted green pufferfish</name>
    <name type="synonym">Chelonodon nigroviridis</name>
    <dbReference type="NCBI Taxonomy" id="99883"/>
    <lineage>
        <taxon>Eukaryota</taxon>
        <taxon>Metazoa</taxon>
        <taxon>Chordata</taxon>
        <taxon>Craniata</taxon>
        <taxon>Vertebrata</taxon>
        <taxon>Euteleostomi</taxon>
        <taxon>Actinopterygii</taxon>
        <taxon>Neopterygii</taxon>
        <taxon>Teleostei</taxon>
        <taxon>Neoteleostei</taxon>
        <taxon>Acanthomorphata</taxon>
        <taxon>Eupercaria</taxon>
        <taxon>Tetraodontiformes</taxon>
        <taxon>Tetradontoidea</taxon>
        <taxon>Tetraodontidae</taxon>
        <taxon>Tetraodon</taxon>
    </lineage>
</organism>
<dbReference type="AlphaFoldDB" id="Q4T8G6"/>
<evidence type="ECO:0000256" key="4">
    <source>
        <dbReference type="ARBA" id="ARBA00022989"/>
    </source>
</evidence>
<dbReference type="GO" id="GO:0016020">
    <property type="term" value="C:membrane"/>
    <property type="evidence" value="ECO:0007669"/>
    <property type="project" value="UniProtKB-SubCell"/>
</dbReference>
<name>Q4T8G6_TETNG</name>
<keyword evidence="2" id="KW-0813">Transport</keyword>
<keyword evidence="3 7" id="KW-0812">Transmembrane</keyword>
<proteinExistence type="predicted"/>
<dbReference type="InterPro" id="IPR011701">
    <property type="entry name" value="MFS"/>
</dbReference>
<keyword evidence="5 7" id="KW-0472">Membrane</keyword>
<dbReference type="PANTHER" id="PTHR23511:SF45">
    <property type="entry name" value="SVOP LIKE"/>
    <property type="match status" value="1"/>
</dbReference>
<comment type="subcellular location">
    <subcellularLocation>
        <location evidence="1">Membrane</location>
        <topology evidence="1">Multi-pass membrane protein</topology>
    </subcellularLocation>
</comment>
<feature type="transmembrane region" description="Helical" evidence="7">
    <location>
        <begin position="124"/>
        <end position="147"/>
    </location>
</feature>
<dbReference type="PANTHER" id="PTHR23511">
    <property type="entry name" value="SYNAPTIC VESICLE GLYCOPROTEIN 2"/>
    <property type="match status" value="1"/>
</dbReference>
<evidence type="ECO:0000256" key="5">
    <source>
        <dbReference type="ARBA" id="ARBA00023136"/>
    </source>
</evidence>
<dbReference type="KEGG" id="tng:GSTEN00005240G001"/>
<accession>Q4T8G6</accession>
<evidence type="ECO:0000313" key="8">
    <source>
        <dbReference type="EMBL" id="CAF90816.1"/>
    </source>
</evidence>
<feature type="non-terminal residue" evidence="8">
    <location>
        <position position="725"/>
    </location>
</feature>
<dbReference type="OrthoDB" id="4139357at2759"/>
<feature type="region of interest" description="Disordered" evidence="6">
    <location>
        <begin position="242"/>
        <end position="304"/>
    </location>
</feature>
<dbReference type="EMBL" id="CAAE01007793">
    <property type="protein sequence ID" value="CAF90816.1"/>
    <property type="molecule type" value="Genomic_DNA"/>
</dbReference>
<sequence>MAQVRAVWGAGLPAARNRAQVNISRLQTDARAMILWFVLRMEDPMKTQLVSAIHLQEVELQEKASEKKTETFTVEEAVETIGFGRFHVLLFFIMGGTSIVEAMEIMLLAVISPEIRCEWRLEDWQVALVSMMVFLGFMVCGVLAGYVADRYGRWKVLLGGFVWSSYFSLLTSFAPSYGWFIFLRSMVGCGVAAVSQGSARTHTPTQEHTGTHTHTLSLLFQVHLEDRVHSCSTSSSAAAPGNSLLDGGLPAHHPPGDAAGSLSGMEVGDPDLHHSQSHPHLPLQGWFSPSRSPVPSRPHLSPSPSLWSNQFIPESARYNVSAGNVPAAMKTLEKIAAMNRSSLPPGRLVESVPSERGNWRILLSSYFRRTSVLLWYSWWVFASAPSCSLVPDGSVFRKHQPEQVPEGITGSRPAGSRLLSLQEDLEELDWCSQKQTSGTFLLPPQENRGTFVVEQEVLTSVLLLRRFVASFSYYGSVLSSSELLEKNLLCVTDAGEEHAVKHRLEDGLCYCISFASSDYETLLISSLGEVARKSWGPPGRGPCDPAAAADVCVTTSGLVSPVVPLNIGLLTVFGRKMTMVVLQLLTALFFMLLNICSTMLGFTVLLFLLRSLVSMNFNVVYIYTAEISAGLSAPQVYPTVARSLGMGFCTSFSRIGGMIAPFIAQVTRMVLDGAFRCSCPSPSCVLQVLMSRSVVQALCPFALASLLCALGSILLPIETRGRALL</sequence>
<evidence type="ECO:0000256" key="1">
    <source>
        <dbReference type="ARBA" id="ARBA00004141"/>
    </source>
</evidence>